<evidence type="ECO:0000313" key="19">
    <source>
        <dbReference type="EMBL" id="CAD7654936.1"/>
    </source>
</evidence>
<comment type="cofactor">
    <cofactor evidence="13 15">
        <name>Zn(2+)</name>
        <dbReference type="ChEBI" id="CHEBI:29105"/>
    </cofactor>
    <text evidence="13 15">Binds 1 zinc ion per subunit.</text>
</comment>
<dbReference type="Pfam" id="PF01433">
    <property type="entry name" value="Peptidase_M1"/>
    <property type="match status" value="1"/>
</dbReference>
<keyword evidence="20" id="KW-1185">Reference proteome</keyword>
<proteinExistence type="inferred from homology"/>
<dbReference type="InterPro" id="IPR024571">
    <property type="entry name" value="ERAP1-like_C_dom"/>
</dbReference>
<keyword evidence="7 13" id="KW-0479">Metal-binding</keyword>
<protein>
    <recommendedName>
        <fullName evidence="15">Aminopeptidase</fullName>
        <ecNumber evidence="15">3.4.11.-</ecNumber>
    </recommendedName>
</protein>
<dbReference type="GO" id="GO:0008270">
    <property type="term" value="F:zinc ion binding"/>
    <property type="evidence" value="ECO:0007669"/>
    <property type="project" value="UniProtKB-UniRule"/>
</dbReference>
<dbReference type="InterPro" id="IPR042097">
    <property type="entry name" value="Aminopeptidase_N-like_N_sf"/>
</dbReference>
<comment type="catalytic activity">
    <reaction evidence="11">
        <text>Release of an N-terminal amino acid, preferentially alanine, from a wide range of peptides, amides and arylamides.</text>
        <dbReference type="EC" id="3.4.11.14"/>
    </reaction>
</comment>
<feature type="binding site" evidence="13">
    <location>
        <position position="316"/>
    </location>
    <ligand>
        <name>Zn(2+)</name>
        <dbReference type="ChEBI" id="CHEBI:29105"/>
        <note>catalytic</note>
    </ligand>
</feature>
<dbReference type="FunFam" id="2.60.40.1730:FF:000002">
    <property type="entry name" value="Aminopeptidase"/>
    <property type="match status" value="1"/>
</dbReference>
<feature type="active site" description="Proton acceptor" evidence="12">
    <location>
        <position position="294"/>
    </location>
</feature>
<comment type="subcellular location">
    <subcellularLocation>
        <location evidence="2">Cell membrane</location>
        <topology evidence="2">Lipid-anchor</topology>
        <topology evidence="2">GPI-anchor</topology>
    </subcellularLocation>
    <subcellularLocation>
        <location evidence="1">Cytoplasm</location>
    </subcellularLocation>
</comment>
<keyword evidence="9 13" id="KW-0862">Zinc</keyword>
<dbReference type="Pfam" id="PF17900">
    <property type="entry name" value="Peptidase_M1_N"/>
    <property type="match status" value="1"/>
</dbReference>
<dbReference type="FunFam" id="1.10.390.10:FF:000001">
    <property type="entry name" value="Aminopeptidase"/>
    <property type="match status" value="1"/>
</dbReference>
<evidence type="ECO:0000256" key="2">
    <source>
        <dbReference type="ARBA" id="ARBA00004609"/>
    </source>
</evidence>
<feature type="site" description="Transition state stabilizer" evidence="14">
    <location>
        <position position="379"/>
    </location>
</feature>
<dbReference type="CDD" id="cd09601">
    <property type="entry name" value="M1_APN-Q_like"/>
    <property type="match status" value="1"/>
</dbReference>
<feature type="domain" description="ERAP1-like C-terminal" evidence="17">
    <location>
        <begin position="520"/>
        <end position="833"/>
    </location>
</feature>
<name>A0A7R9M7V9_9ACAR</name>
<keyword evidence="8 15" id="KW-0378">Hydrolase</keyword>
<dbReference type="GO" id="GO:0070006">
    <property type="term" value="F:metalloaminopeptidase activity"/>
    <property type="evidence" value="ECO:0007669"/>
    <property type="project" value="TreeGrafter"/>
</dbReference>
<dbReference type="Gene3D" id="2.60.40.1910">
    <property type="match status" value="1"/>
</dbReference>
<keyword evidence="5" id="KW-0963">Cytoplasm</keyword>
<dbReference type="PANTHER" id="PTHR11533:SF174">
    <property type="entry name" value="PUROMYCIN-SENSITIVE AMINOPEPTIDASE-RELATED"/>
    <property type="match status" value="1"/>
</dbReference>
<dbReference type="EMBL" id="OC923580">
    <property type="protein sequence ID" value="CAD7654936.1"/>
    <property type="molecule type" value="Genomic_DNA"/>
</dbReference>
<dbReference type="SUPFAM" id="SSF63737">
    <property type="entry name" value="Leukotriene A4 hydrolase N-terminal domain"/>
    <property type="match status" value="1"/>
</dbReference>
<evidence type="ECO:0000256" key="10">
    <source>
        <dbReference type="ARBA" id="ARBA00023049"/>
    </source>
</evidence>
<feature type="non-terminal residue" evidence="19">
    <location>
        <position position="854"/>
    </location>
</feature>
<accession>A0A7R9M7V9</accession>
<dbReference type="InterPro" id="IPR034016">
    <property type="entry name" value="M1_APN-typ"/>
</dbReference>
<evidence type="ECO:0000256" key="9">
    <source>
        <dbReference type="ARBA" id="ARBA00022833"/>
    </source>
</evidence>
<dbReference type="Gene3D" id="2.60.40.1730">
    <property type="entry name" value="tricorn interacting facor f3 domain"/>
    <property type="match status" value="1"/>
</dbReference>
<dbReference type="FunFam" id="2.60.40.1910:FF:000002">
    <property type="entry name" value="Aminopeptidase"/>
    <property type="match status" value="1"/>
</dbReference>
<evidence type="ECO:0000256" key="14">
    <source>
        <dbReference type="PIRSR" id="PIRSR634016-4"/>
    </source>
</evidence>
<dbReference type="GO" id="GO:0043171">
    <property type="term" value="P:peptide catabolic process"/>
    <property type="evidence" value="ECO:0007669"/>
    <property type="project" value="TreeGrafter"/>
</dbReference>
<evidence type="ECO:0000256" key="6">
    <source>
        <dbReference type="ARBA" id="ARBA00022670"/>
    </source>
</evidence>
<evidence type="ECO:0000256" key="5">
    <source>
        <dbReference type="ARBA" id="ARBA00022490"/>
    </source>
</evidence>
<evidence type="ECO:0000259" key="17">
    <source>
        <dbReference type="Pfam" id="PF11838"/>
    </source>
</evidence>
<dbReference type="GO" id="GO:0005737">
    <property type="term" value="C:cytoplasm"/>
    <property type="evidence" value="ECO:0007669"/>
    <property type="project" value="UniProtKB-SubCell"/>
</dbReference>
<dbReference type="GO" id="GO:0006508">
    <property type="term" value="P:proteolysis"/>
    <property type="evidence" value="ECO:0007669"/>
    <property type="project" value="UniProtKB-KW"/>
</dbReference>
<evidence type="ECO:0000259" key="18">
    <source>
        <dbReference type="Pfam" id="PF17900"/>
    </source>
</evidence>
<evidence type="ECO:0000256" key="12">
    <source>
        <dbReference type="PIRSR" id="PIRSR634016-1"/>
    </source>
</evidence>
<evidence type="ECO:0000256" key="15">
    <source>
        <dbReference type="RuleBase" id="RU364040"/>
    </source>
</evidence>
<dbReference type="EC" id="3.4.11.-" evidence="15"/>
<dbReference type="PRINTS" id="PR00756">
    <property type="entry name" value="ALADIPTASE"/>
</dbReference>
<dbReference type="Gene3D" id="1.25.50.20">
    <property type="match status" value="1"/>
</dbReference>
<feature type="binding site" evidence="13">
    <location>
        <position position="293"/>
    </location>
    <ligand>
        <name>Zn(2+)</name>
        <dbReference type="ChEBI" id="CHEBI:29105"/>
        <note>catalytic</note>
    </ligand>
</feature>
<evidence type="ECO:0000256" key="7">
    <source>
        <dbReference type="ARBA" id="ARBA00022723"/>
    </source>
</evidence>
<dbReference type="GO" id="GO:0042277">
    <property type="term" value="F:peptide binding"/>
    <property type="evidence" value="ECO:0007669"/>
    <property type="project" value="TreeGrafter"/>
</dbReference>
<dbReference type="InterPro" id="IPR014782">
    <property type="entry name" value="Peptidase_M1_dom"/>
</dbReference>
<evidence type="ECO:0000256" key="3">
    <source>
        <dbReference type="ARBA" id="ARBA00010136"/>
    </source>
</evidence>
<dbReference type="PANTHER" id="PTHR11533">
    <property type="entry name" value="PROTEASE M1 ZINC METALLOPROTEASE"/>
    <property type="match status" value="1"/>
</dbReference>
<feature type="binding site" evidence="13">
    <location>
        <position position="297"/>
    </location>
    <ligand>
        <name>Zn(2+)</name>
        <dbReference type="ChEBI" id="CHEBI:29105"/>
        <note>catalytic</note>
    </ligand>
</feature>
<sequence>INYNITLRPNLKSFTFGGNEAIKVRINSETKEIVLNTHEIDISGATYTPDNGKALTSERIQSDKETEVSTIAFSEPLASGTGVLSLEFAGTLNDKLKGFYRSKYTSADGQEERYAAVTQFEPTDARRAFPCWDEPALKATFDITLVVPSNRVALSNMNVISEEPLKEDAELKCVKYATTPVMSTYLVAFVVGEFDYVEGKSSDGVAVRVYTPVGKREQGQFALEVATKALPYYKDYFNIAYPLPKMDLIAIADFSSGAMENWGLVTYRETCLLVDPQNTSSNRKQWIALVVAHELAHQWFGNLVTMEWWTHLWLNEGFASFIEYLCVDHLFSEYHIWTQFVSDTSLPALELDALHNSHPIEVPVGHPSEVDEIFDEISYNKGAAVIRMLHRFIGDEFFRKGMHSYLLRHSYKNTLTEDLWAALQEASNKPVRDVMSTWTLQKGYPVISVTSRRDGESVFLTLTQEKFCADGKLPASEATTLWMIPIAVTRASDPNKIAVEALMDSKTLDIEVPKVSTTEWLKLNPNCVGVYRVNYSPDLLNLMLPSVSDKTLPPLDRLGLQNDVFAMVQSGRSSTVEVLKLMDAFSNEDDYTVWNSINGCLGKLNQLLSHTELEPLFHAFGRQLLSKIYSRLGWEPIKGETHLDTLLRSLVINRLASFDDQTVISEAKKLFESHCGGTYVIPPDLRAAVYRAVALDCNDKTFDNLFKLYRETDLHEEKDRVARALGSVKDANRIAKVLDFALSNEVRNQDTVFVIISVALTKNGRDIAWDFFKTNKDELRRRYEGGFMVSRLVKYISENFSTEERYQELEKFFAENPFPGTERTVQQSLETVRLNIEWLARDLPSIQTYLTKRS</sequence>
<dbReference type="InterPro" id="IPR001930">
    <property type="entry name" value="Peptidase_M1"/>
</dbReference>
<evidence type="ECO:0000256" key="13">
    <source>
        <dbReference type="PIRSR" id="PIRSR634016-3"/>
    </source>
</evidence>
<dbReference type="GO" id="GO:0016285">
    <property type="term" value="F:alanyl aminopeptidase activity"/>
    <property type="evidence" value="ECO:0007669"/>
    <property type="project" value="UniProtKB-EC"/>
</dbReference>
<evidence type="ECO:0000256" key="1">
    <source>
        <dbReference type="ARBA" id="ARBA00004496"/>
    </source>
</evidence>
<comment type="similarity">
    <text evidence="3 15">Belongs to the peptidase M1 family.</text>
</comment>
<dbReference type="AlphaFoldDB" id="A0A7R9M7V9"/>
<dbReference type="InterPro" id="IPR045357">
    <property type="entry name" value="Aminopeptidase_N-like_N"/>
</dbReference>
<evidence type="ECO:0000256" key="11">
    <source>
        <dbReference type="ARBA" id="ARBA00052895"/>
    </source>
</evidence>
<dbReference type="GO" id="GO:0005886">
    <property type="term" value="C:plasma membrane"/>
    <property type="evidence" value="ECO:0007669"/>
    <property type="project" value="UniProtKB-SubCell"/>
</dbReference>
<feature type="domain" description="Peptidase M1 membrane alanine aminopeptidase" evidence="16">
    <location>
        <begin position="221"/>
        <end position="438"/>
    </location>
</feature>
<dbReference type="Pfam" id="PF11838">
    <property type="entry name" value="ERAP1_C"/>
    <property type="match status" value="1"/>
</dbReference>
<evidence type="ECO:0000256" key="8">
    <source>
        <dbReference type="ARBA" id="ARBA00022801"/>
    </source>
</evidence>
<reference evidence="19" key="1">
    <citation type="submission" date="2020-11" db="EMBL/GenBank/DDBJ databases">
        <authorList>
            <person name="Tran Van P."/>
        </authorList>
    </citation>
    <scope>NUCLEOTIDE SEQUENCE</scope>
</reference>
<evidence type="ECO:0000259" key="16">
    <source>
        <dbReference type="Pfam" id="PF01433"/>
    </source>
</evidence>
<dbReference type="InterPro" id="IPR027268">
    <property type="entry name" value="Peptidase_M4/M1_CTD_sf"/>
</dbReference>
<keyword evidence="4 15" id="KW-0031">Aminopeptidase</keyword>
<gene>
    <name evidence="19" type="ORF">ONB1V03_LOCUS11581</name>
</gene>
<dbReference type="SUPFAM" id="SSF55486">
    <property type="entry name" value="Metalloproteases ('zincins'), catalytic domain"/>
    <property type="match status" value="1"/>
</dbReference>
<organism evidence="19">
    <name type="scientific">Oppiella nova</name>
    <dbReference type="NCBI Taxonomy" id="334625"/>
    <lineage>
        <taxon>Eukaryota</taxon>
        <taxon>Metazoa</taxon>
        <taxon>Ecdysozoa</taxon>
        <taxon>Arthropoda</taxon>
        <taxon>Chelicerata</taxon>
        <taxon>Arachnida</taxon>
        <taxon>Acari</taxon>
        <taxon>Acariformes</taxon>
        <taxon>Sarcoptiformes</taxon>
        <taxon>Oribatida</taxon>
        <taxon>Brachypylina</taxon>
        <taxon>Oppioidea</taxon>
        <taxon>Oppiidae</taxon>
        <taxon>Oppiella</taxon>
    </lineage>
</organism>
<keyword evidence="10 15" id="KW-0482">Metalloprotease</keyword>
<dbReference type="GO" id="GO:0005615">
    <property type="term" value="C:extracellular space"/>
    <property type="evidence" value="ECO:0007669"/>
    <property type="project" value="TreeGrafter"/>
</dbReference>
<dbReference type="Gene3D" id="1.10.390.10">
    <property type="entry name" value="Neutral Protease Domain 2"/>
    <property type="match status" value="1"/>
</dbReference>
<evidence type="ECO:0000313" key="20">
    <source>
        <dbReference type="Proteomes" id="UP000728032"/>
    </source>
</evidence>
<feature type="domain" description="Aminopeptidase N-like N-terminal" evidence="18">
    <location>
        <begin position="2"/>
        <end position="186"/>
    </location>
</feature>
<dbReference type="FunFam" id="1.25.50.20:FF:000002">
    <property type="entry name" value="Aminopeptidase"/>
    <property type="match status" value="1"/>
</dbReference>
<dbReference type="EMBL" id="CAJPVJ010008755">
    <property type="protein sequence ID" value="CAG2172123.1"/>
    <property type="molecule type" value="Genomic_DNA"/>
</dbReference>
<dbReference type="OrthoDB" id="275509at2759"/>
<keyword evidence="6 15" id="KW-0645">Protease</keyword>
<evidence type="ECO:0000256" key="4">
    <source>
        <dbReference type="ARBA" id="ARBA00022438"/>
    </source>
</evidence>
<dbReference type="InterPro" id="IPR050344">
    <property type="entry name" value="Peptidase_M1_aminopeptidases"/>
</dbReference>
<dbReference type="Proteomes" id="UP000728032">
    <property type="component" value="Unassembled WGS sequence"/>
</dbReference>